<proteinExistence type="inferred from homology"/>
<evidence type="ECO:0000256" key="6">
    <source>
        <dbReference type="ARBA" id="ARBA00023315"/>
    </source>
</evidence>
<dbReference type="Pfam" id="PF00155">
    <property type="entry name" value="Aminotran_1_2"/>
    <property type="match status" value="1"/>
</dbReference>
<reference evidence="11 12" key="2">
    <citation type="journal article" date="2022" name="Mol. Biol. Evol.">
        <title>Comparative Genomics Reveals Insights into the Divergent Evolution of Astigmatic Mites and Household Pest Adaptations.</title>
        <authorList>
            <person name="Xiong Q."/>
            <person name="Wan A.T."/>
            <person name="Liu X."/>
            <person name="Fung C.S."/>
            <person name="Xiao X."/>
            <person name="Malainual N."/>
            <person name="Hou J."/>
            <person name="Wang L."/>
            <person name="Wang M."/>
            <person name="Yang K.Y."/>
            <person name="Cui Y."/>
            <person name="Leung E.L."/>
            <person name="Nong W."/>
            <person name="Shin S.K."/>
            <person name="Au S.W."/>
            <person name="Jeong K.Y."/>
            <person name="Chew F.T."/>
            <person name="Hui J.H."/>
            <person name="Leung T.F."/>
            <person name="Tungtrongchitr A."/>
            <person name="Zhong N."/>
            <person name="Liu Z."/>
            <person name="Tsui S.K."/>
        </authorList>
    </citation>
    <scope>NUCLEOTIDE SEQUENCE [LARGE SCALE GENOMIC DNA]</scope>
    <source>
        <strain evidence="11">Derp</strain>
    </source>
</reference>
<protein>
    <recommendedName>
        <fullName evidence="3">serine C-palmitoyltransferase</fullName>
        <ecNumber evidence="3">2.3.1.50</ecNumber>
    </recommendedName>
</protein>
<dbReference type="Gene3D" id="3.90.1150.10">
    <property type="entry name" value="Aspartate Aminotransferase, domain 1"/>
    <property type="match status" value="1"/>
</dbReference>
<evidence type="ECO:0000256" key="7">
    <source>
        <dbReference type="ARBA" id="ARBA00048528"/>
    </source>
</evidence>
<dbReference type="SUPFAM" id="SSF53383">
    <property type="entry name" value="PLP-dependent transferases"/>
    <property type="match status" value="1"/>
</dbReference>
<keyword evidence="4" id="KW-0808">Transferase</keyword>
<dbReference type="CDD" id="cd06454">
    <property type="entry name" value="KBL_like"/>
    <property type="match status" value="1"/>
</dbReference>
<feature type="region of interest" description="Disordered" evidence="8">
    <location>
        <begin position="35"/>
        <end position="76"/>
    </location>
</feature>
<evidence type="ECO:0000256" key="5">
    <source>
        <dbReference type="ARBA" id="ARBA00022898"/>
    </source>
</evidence>
<dbReference type="InterPro" id="IPR004839">
    <property type="entry name" value="Aminotransferase_I/II_large"/>
</dbReference>
<evidence type="ECO:0000256" key="8">
    <source>
        <dbReference type="SAM" id="MobiDB-lite"/>
    </source>
</evidence>
<evidence type="ECO:0000313" key="12">
    <source>
        <dbReference type="Proteomes" id="UP000887458"/>
    </source>
</evidence>
<dbReference type="PROSITE" id="PS00599">
    <property type="entry name" value="AA_TRANSFER_CLASS_2"/>
    <property type="match status" value="1"/>
</dbReference>
<comment type="catalytic activity">
    <reaction evidence="7">
        <text>L-serine + hexadecanoyl-CoA + H(+) = 3-oxosphinganine + CO2 + CoA</text>
        <dbReference type="Rhea" id="RHEA:14761"/>
        <dbReference type="ChEBI" id="CHEBI:15378"/>
        <dbReference type="ChEBI" id="CHEBI:16526"/>
        <dbReference type="ChEBI" id="CHEBI:33384"/>
        <dbReference type="ChEBI" id="CHEBI:57287"/>
        <dbReference type="ChEBI" id="CHEBI:57379"/>
        <dbReference type="ChEBI" id="CHEBI:58299"/>
        <dbReference type="EC" id="2.3.1.50"/>
    </reaction>
</comment>
<comment type="caution">
    <text evidence="11">The sequence shown here is derived from an EMBL/GenBank/DDBJ whole genome shotgun (WGS) entry which is preliminary data.</text>
</comment>
<evidence type="ECO:0000313" key="11">
    <source>
        <dbReference type="EMBL" id="KAH9421951.1"/>
    </source>
</evidence>
<dbReference type="Gene3D" id="3.40.640.10">
    <property type="entry name" value="Type I PLP-dependent aspartate aminotransferase-like (Major domain)"/>
    <property type="match status" value="1"/>
</dbReference>
<sequence length="662" mass="74547">MFQSLGRLFVFCFKYVSSCFQLFATFGCSAHHHQDYQQHNNNNQSSRSLTTNNSQQQQQQQNPNTVNTHNLGTNNSVINSNGKVIHRNKNGHLMNGSLTNGYQQYYTATSSINKRSKSFQNAHTAIINNNNNNYHKSVVRPINQKQFNEPIRPTIPFHMLVSNYICHGTLMLFGYMNDFLRKIGWIESFERVEKNREGYTQLYNTFNPFYIRNIILRLINMWSHPICSAPGGYTEILEREFGPYNATWKYTGRKIKAINMGSYDYLGHSENKGPRIDSVIETINNVGVSVSSTPNEFGTTQIYRELETKVAKYLGVEDSVVIGMGFATNSLSLPCLFGPGSLVISDECNHASLALGCKISGAKVCVFKHNNMNHLEKIITESLLKGQPNGEQWRKIVILIEGIYSMEGTIVNLPEIIRIKKKYRAYVYMDEAHSIGAMGSRGRGICDYYGCDPRDIDILMGTFTKSFAAAGGYIAGDKRIINYIRTNSASFFYGTTMAPPICQQISSILDDFLSLNTDSNIKSPIQCRIFQLRKNVFRFRQKLKQLGFHIDGNNDSPVVPLMVYTPSHLKCLISKLLEKGVASTGAAFPVTSLTGPRARFCLSASHTDQMIDYALKCLDEIGTEIGIKFDGNKNLKPSPSHKCSIKCQHQHEYFNGNGIAVF</sequence>
<dbReference type="InterPro" id="IPR015424">
    <property type="entry name" value="PyrdxlP-dep_Trfase"/>
</dbReference>
<feature type="domain" description="Aminotransferase class I/classII large" evidence="10">
    <location>
        <begin position="256"/>
        <end position="616"/>
    </location>
</feature>
<organism evidence="11 12">
    <name type="scientific">Dermatophagoides pteronyssinus</name>
    <name type="common">European house dust mite</name>
    <dbReference type="NCBI Taxonomy" id="6956"/>
    <lineage>
        <taxon>Eukaryota</taxon>
        <taxon>Metazoa</taxon>
        <taxon>Ecdysozoa</taxon>
        <taxon>Arthropoda</taxon>
        <taxon>Chelicerata</taxon>
        <taxon>Arachnida</taxon>
        <taxon>Acari</taxon>
        <taxon>Acariformes</taxon>
        <taxon>Sarcoptiformes</taxon>
        <taxon>Astigmata</taxon>
        <taxon>Psoroptidia</taxon>
        <taxon>Analgoidea</taxon>
        <taxon>Pyroglyphidae</taxon>
        <taxon>Dermatophagoidinae</taxon>
        <taxon>Dermatophagoides</taxon>
    </lineage>
</organism>
<dbReference type="PROSITE" id="PS51257">
    <property type="entry name" value="PROKAR_LIPOPROTEIN"/>
    <property type="match status" value="1"/>
</dbReference>
<accession>A0ABQ8JH59</accession>
<keyword evidence="9" id="KW-0732">Signal</keyword>
<evidence type="ECO:0000259" key="10">
    <source>
        <dbReference type="Pfam" id="PF00155"/>
    </source>
</evidence>
<evidence type="ECO:0000256" key="3">
    <source>
        <dbReference type="ARBA" id="ARBA00013220"/>
    </source>
</evidence>
<evidence type="ECO:0000256" key="4">
    <source>
        <dbReference type="ARBA" id="ARBA00022679"/>
    </source>
</evidence>
<dbReference type="InterPro" id="IPR015422">
    <property type="entry name" value="PyrdxlP-dep_Trfase_small"/>
</dbReference>
<feature type="signal peptide" evidence="9">
    <location>
        <begin position="1"/>
        <end position="19"/>
    </location>
</feature>
<dbReference type="EC" id="2.3.1.50" evidence="3"/>
<gene>
    <name evidence="11" type="primary">SPTLC2_1</name>
    <name evidence="11" type="ORF">DERP_002241</name>
</gene>
<dbReference type="InterPro" id="IPR001917">
    <property type="entry name" value="Aminotrans_II_pyridoxalP_BS"/>
</dbReference>
<feature type="chain" id="PRO_5046574640" description="serine C-palmitoyltransferase" evidence="9">
    <location>
        <begin position="20"/>
        <end position="662"/>
    </location>
</feature>
<dbReference type="Proteomes" id="UP000887458">
    <property type="component" value="Unassembled WGS sequence"/>
</dbReference>
<dbReference type="PANTHER" id="PTHR13693:SF3">
    <property type="entry name" value="LD36009P"/>
    <property type="match status" value="1"/>
</dbReference>
<comment type="cofactor">
    <cofactor evidence="1">
        <name>pyridoxal 5'-phosphate</name>
        <dbReference type="ChEBI" id="CHEBI:597326"/>
    </cofactor>
</comment>
<dbReference type="InterPro" id="IPR015421">
    <property type="entry name" value="PyrdxlP-dep_Trfase_major"/>
</dbReference>
<feature type="compositionally biased region" description="Low complexity" evidence="8">
    <location>
        <begin position="37"/>
        <end position="70"/>
    </location>
</feature>
<evidence type="ECO:0000256" key="1">
    <source>
        <dbReference type="ARBA" id="ARBA00001933"/>
    </source>
</evidence>
<keyword evidence="12" id="KW-1185">Reference proteome</keyword>
<dbReference type="InterPro" id="IPR050087">
    <property type="entry name" value="AON_synthase_class-II"/>
</dbReference>
<dbReference type="PANTHER" id="PTHR13693">
    <property type="entry name" value="CLASS II AMINOTRANSFERASE/8-AMINO-7-OXONONANOATE SYNTHASE"/>
    <property type="match status" value="1"/>
</dbReference>
<keyword evidence="6" id="KW-0012">Acyltransferase</keyword>
<comment type="similarity">
    <text evidence="2">Belongs to the class-II pyridoxal-phosphate-dependent aminotransferase family.</text>
</comment>
<keyword evidence="5" id="KW-0663">Pyridoxal phosphate</keyword>
<name>A0ABQ8JH59_DERPT</name>
<reference evidence="11 12" key="1">
    <citation type="journal article" date="2018" name="J. Allergy Clin. Immunol.">
        <title>High-quality assembly of Dermatophagoides pteronyssinus genome and transcriptome reveals a wide range of novel allergens.</title>
        <authorList>
            <person name="Liu X.Y."/>
            <person name="Yang K.Y."/>
            <person name="Wang M.Q."/>
            <person name="Kwok J.S."/>
            <person name="Zeng X."/>
            <person name="Yang Z."/>
            <person name="Xiao X.J."/>
            <person name="Lau C.P."/>
            <person name="Li Y."/>
            <person name="Huang Z.M."/>
            <person name="Ba J.G."/>
            <person name="Yim A.K."/>
            <person name="Ouyang C.Y."/>
            <person name="Ngai S.M."/>
            <person name="Chan T.F."/>
            <person name="Leung E.L."/>
            <person name="Liu L."/>
            <person name="Liu Z.G."/>
            <person name="Tsui S.K."/>
        </authorList>
    </citation>
    <scope>NUCLEOTIDE SEQUENCE [LARGE SCALE GENOMIC DNA]</scope>
    <source>
        <strain evidence="11">Derp</strain>
    </source>
</reference>
<evidence type="ECO:0000256" key="9">
    <source>
        <dbReference type="SAM" id="SignalP"/>
    </source>
</evidence>
<dbReference type="EMBL" id="NJHN03000037">
    <property type="protein sequence ID" value="KAH9421951.1"/>
    <property type="molecule type" value="Genomic_DNA"/>
</dbReference>
<evidence type="ECO:0000256" key="2">
    <source>
        <dbReference type="ARBA" id="ARBA00008392"/>
    </source>
</evidence>